<reference evidence="2" key="1">
    <citation type="journal article" date="2022" name="bioRxiv">
        <title>Sequencing and chromosome-scale assembly of the giantPleurodeles waltlgenome.</title>
        <authorList>
            <person name="Brown T."/>
            <person name="Elewa A."/>
            <person name="Iarovenko S."/>
            <person name="Subramanian E."/>
            <person name="Araus A.J."/>
            <person name="Petzold A."/>
            <person name="Susuki M."/>
            <person name="Suzuki K.-i.T."/>
            <person name="Hayashi T."/>
            <person name="Toyoda A."/>
            <person name="Oliveira C."/>
            <person name="Osipova E."/>
            <person name="Leigh N.D."/>
            <person name="Simon A."/>
            <person name="Yun M.H."/>
        </authorList>
    </citation>
    <scope>NUCLEOTIDE SEQUENCE</scope>
    <source>
        <strain evidence="2">20211129_DDA</strain>
        <tissue evidence="2">Liver</tissue>
    </source>
</reference>
<name>A0AAV7VBR7_PLEWA</name>
<dbReference type="AlphaFoldDB" id="A0AAV7VBR7"/>
<organism evidence="2 3">
    <name type="scientific">Pleurodeles waltl</name>
    <name type="common">Iberian ribbed newt</name>
    <dbReference type="NCBI Taxonomy" id="8319"/>
    <lineage>
        <taxon>Eukaryota</taxon>
        <taxon>Metazoa</taxon>
        <taxon>Chordata</taxon>
        <taxon>Craniata</taxon>
        <taxon>Vertebrata</taxon>
        <taxon>Euteleostomi</taxon>
        <taxon>Amphibia</taxon>
        <taxon>Batrachia</taxon>
        <taxon>Caudata</taxon>
        <taxon>Salamandroidea</taxon>
        <taxon>Salamandridae</taxon>
        <taxon>Pleurodelinae</taxon>
        <taxon>Pleurodeles</taxon>
    </lineage>
</organism>
<gene>
    <name evidence="2" type="ORF">NDU88_002173</name>
</gene>
<evidence type="ECO:0000313" key="3">
    <source>
        <dbReference type="Proteomes" id="UP001066276"/>
    </source>
</evidence>
<accession>A0AAV7VBR7</accession>
<dbReference type="Proteomes" id="UP001066276">
    <property type="component" value="Chromosome 2_1"/>
</dbReference>
<evidence type="ECO:0008006" key="4">
    <source>
        <dbReference type="Google" id="ProtNLM"/>
    </source>
</evidence>
<sequence>MSRLARLPMTSKIMEKLVNSQVSGFLEKYNSLHDTQMGFRPFHSTELALLAVTEDARRRLDGGGYAAIIIRDLSAAFDTVIMRFSVFKEVGKEPEHCHPKEHFYQNDPRGPECALFVYGALTLQGIRNGKEVEEHNPHRPPGKEGEAPGESQEKGQAGRALQVMEDGHHASVLLGFHYIDLMEDNDEHGHVHKEYDAEVRDNGDVEHHGVLNPAAVKKKHT</sequence>
<feature type="region of interest" description="Disordered" evidence="1">
    <location>
        <begin position="200"/>
        <end position="221"/>
    </location>
</feature>
<evidence type="ECO:0000256" key="1">
    <source>
        <dbReference type="SAM" id="MobiDB-lite"/>
    </source>
</evidence>
<keyword evidence="3" id="KW-1185">Reference proteome</keyword>
<evidence type="ECO:0000313" key="2">
    <source>
        <dbReference type="EMBL" id="KAJ1198331.1"/>
    </source>
</evidence>
<feature type="region of interest" description="Disordered" evidence="1">
    <location>
        <begin position="132"/>
        <end position="160"/>
    </location>
</feature>
<feature type="compositionally biased region" description="Basic and acidic residues" evidence="1">
    <location>
        <begin position="200"/>
        <end position="209"/>
    </location>
</feature>
<proteinExistence type="predicted"/>
<protein>
    <recommendedName>
        <fullName evidence="4">Reverse transcriptase domain-containing protein</fullName>
    </recommendedName>
</protein>
<comment type="caution">
    <text evidence="2">The sequence shown here is derived from an EMBL/GenBank/DDBJ whole genome shotgun (WGS) entry which is preliminary data.</text>
</comment>
<dbReference type="EMBL" id="JANPWB010000003">
    <property type="protein sequence ID" value="KAJ1198331.1"/>
    <property type="molecule type" value="Genomic_DNA"/>
</dbReference>
<feature type="compositionally biased region" description="Basic and acidic residues" evidence="1">
    <location>
        <begin position="132"/>
        <end position="146"/>
    </location>
</feature>